<evidence type="ECO:0000256" key="1">
    <source>
        <dbReference type="SAM" id="Phobius"/>
    </source>
</evidence>
<dbReference type="EMBL" id="JAFFPU010000075">
    <property type="protein sequence ID" value="MBM9579362.1"/>
    <property type="molecule type" value="Genomic_DNA"/>
</dbReference>
<organism evidence="2 3">
    <name type="scientific">Leptospira ainlahdjerensis</name>
    <dbReference type="NCBI Taxonomy" id="2810033"/>
    <lineage>
        <taxon>Bacteria</taxon>
        <taxon>Pseudomonadati</taxon>
        <taxon>Spirochaetota</taxon>
        <taxon>Spirochaetia</taxon>
        <taxon>Leptospirales</taxon>
        <taxon>Leptospiraceae</taxon>
        <taxon>Leptospira</taxon>
    </lineage>
</organism>
<accession>A0ABS2UIV4</accession>
<comment type="caution">
    <text evidence="2">The sequence shown here is derived from an EMBL/GenBank/DDBJ whole genome shotgun (WGS) entry which is preliminary data.</text>
</comment>
<sequence length="273" mass="31708">MKVRSILILLKKPTETCCSSRKIKKVSGGKMEFDSNQYDLVLFVLLVISFCVGMFTILFSKKEIINRGILFPIPASQNQSLRIPFDLLVSFGFVSEYQKYRVNYKKETLKIGVVILSESFFLLYKNFGITNDVLVSLVKLVVFASIVIGLWIIIKEYKNEPNENSHGLLKIPDWKIVESILELLKKEKIKIKDWNSFAEYFPFFAYLLPIEKFEKDENFSFTMNFEDLFGINGIDQEAAARMLETVKRTNGLFFKIPFPQKKRSGSKKSKRKR</sequence>
<evidence type="ECO:0008006" key="4">
    <source>
        <dbReference type="Google" id="ProtNLM"/>
    </source>
</evidence>
<dbReference type="RefSeq" id="WP_205281305.1">
    <property type="nucleotide sequence ID" value="NZ_JAFFPU010000075.1"/>
</dbReference>
<feature type="transmembrane region" description="Helical" evidence="1">
    <location>
        <begin position="40"/>
        <end position="59"/>
    </location>
</feature>
<keyword evidence="3" id="KW-1185">Reference proteome</keyword>
<proteinExistence type="predicted"/>
<keyword evidence="1" id="KW-0472">Membrane</keyword>
<keyword evidence="1" id="KW-1133">Transmembrane helix</keyword>
<reference evidence="2 3" key="1">
    <citation type="submission" date="2021-02" db="EMBL/GenBank/DDBJ databases">
        <title>Leptospira ainlahdjerensis sp. nov., Leptospira ainazelensis sp. nov., Leptospira abararensis sp. nov. and Leptospira chreensis sp. nov., four new species isolated from water sources in Algeria.</title>
        <authorList>
            <person name="Amara Korba A."/>
            <person name="Kainiu M."/>
            <person name="Vincent A.T."/>
            <person name="Mariet J.-F."/>
            <person name="Veyrier F.J."/>
            <person name="Goarant C."/>
            <person name="Picardeau M."/>
        </authorList>
    </citation>
    <scope>NUCLEOTIDE SEQUENCE [LARGE SCALE GENOMIC DNA]</scope>
    <source>
        <strain evidence="2 3">201903070</strain>
    </source>
</reference>
<feature type="transmembrane region" description="Helical" evidence="1">
    <location>
        <begin position="133"/>
        <end position="154"/>
    </location>
</feature>
<dbReference type="Proteomes" id="UP000724686">
    <property type="component" value="Unassembled WGS sequence"/>
</dbReference>
<evidence type="ECO:0000313" key="3">
    <source>
        <dbReference type="Proteomes" id="UP000724686"/>
    </source>
</evidence>
<evidence type="ECO:0000313" key="2">
    <source>
        <dbReference type="EMBL" id="MBM9579362.1"/>
    </source>
</evidence>
<keyword evidence="1" id="KW-0812">Transmembrane</keyword>
<protein>
    <recommendedName>
        <fullName evidence="4">DUF5673 domain-containing protein</fullName>
    </recommendedName>
</protein>
<name>A0ABS2UIV4_9LEPT</name>
<gene>
    <name evidence="2" type="ORF">JWG45_19645</name>
</gene>